<keyword evidence="4 5" id="KW-0342">GTP-binding</keyword>
<accession>A0ABS2L782</accession>
<dbReference type="PANTHER" id="PTHR40392">
    <property type="entry name" value="2-PHOSPHO-L-LACTATE GUANYLYLTRANSFERASE"/>
    <property type="match status" value="1"/>
</dbReference>
<comment type="caution">
    <text evidence="6">The sequence shown here is derived from an EMBL/GenBank/DDBJ whole genome shotgun (WGS) entry which is preliminary data.</text>
</comment>
<evidence type="ECO:0000256" key="4">
    <source>
        <dbReference type="ARBA" id="ARBA00023134"/>
    </source>
</evidence>
<dbReference type="SUPFAM" id="SSF53448">
    <property type="entry name" value="Nucleotide-diphospho-sugar transferases"/>
    <property type="match status" value="1"/>
</dbReference>
<dbReference type="GO" id="GO:0043814">
    <property type="term" value="F:phospholactate guanylyltransferase activity"/>
    <property type="evidence" value="ECO:0007669"/>
    <property type="project" value="UniProtKB-EC"/>
</dbReference>
<evidence type="ECO:0000256" key="5">
    <source>
        <dbReference type="HAMAP-Rule" id="MF_02114"/>
    </source>
</evidence>
<evidence type="ECO:0000256" key="3">
    <source>
        <dbReference type="ARBA" id="ARBA00022741"/>
    </source>
</evidence>
<dbReference type="EMBL" id="JAFBBU010000001">
    <property type="protein sequence ID" value="MBM7472962.1"/>
    <property type="molecule type" value="Genomic_DNA"/>
</dbReference>
<feature type="binding site" evidence="5">
    <location>
        <position position="145"/>
    </location>
    <ligand>
        <name>phosphoenolpyruvate</name>
        <dbReference type="ChEBI" id="CHEBI:58702"/>
    </ligand>
</feature>
<feature type="binding site" evidence="5">
    <location>
        <position position="164"/>
    </location>
    <ligand>
        <name>phosphoenolpyruvate</name>
        <dbReference type="ChEBI" id="CHEBI:58702"/>
    </ligand>
</feature>
<proteinExistence type="inferred from homology"/>
<comment type="similarity">
    <text evidence="5">Belongs to the CofC family.</text>
</comment>
<dbReference type="InterPro" id="IPR002835">
    <property type="entry name" value="CofC"/>
</dbReference>
<comment type="function">
    <text evidence="5">Guanylyltransferase that catalyzes the activation of phosphoenolpyruvate (PEP) as enolpyruvoyl-2-diphospho-5'-guanosine, via the condensation of PEP with GTP. It is involved in the biosynthesis of coenzyme F420, a hydride carrier cofactor.</text>
</comment>
<keyword evidence="3 5" id="KW-0547">Nucleotide-binding</keyword>
<evidence type="ECO:0000256" key="2">
    <source>
        <dbReference type="ARBA" id="ARBA00022695"/>
    </source>
</evidence>
<keyword evidence="1 5" id="KW-0808">Transferase</keyword>
<dbReference type="Proteomes" id="UP000776164">
    <property type="component" value="Unassembled WGS sequence"/>
</dbReference>
<feature type="binding site" evidence="5">
    <location>
        <position position="161"/>
    </location>
    <ligand>
        <name>phosphoenolpyruvate</name>
        <dbReference type="ChEBI" id="CHEBI:58702"/>
    </ligand>
</feature>
<dbReference type="RefSeq" id="WP_205110068.1">
    <property type="nucleotide sequence ID" value="NZ_BAAAHT010000003.1"/>
</dbReference>
<dbReference type="Pfam" id="PF01983">
    <property type="entry name" value="CofC"/>
    <property type="match status" value="1"/>
</dbReference>
<organism evidence="6 7">
    <name type="scientific">Subtercola frigoramans</name>
    <dbReference type="NCBI Taxonomy" id="120298"/>
    <lineage>
        <taxon>Bacteria</taxon>
        <taxon>Bacillati</taxon>
        <taxon>Actinomycetota</taxon>
        <taxon>Actinomycetes</taxon>
        <taxon>Micrococcales</taxon>
        <taxon>Microbacteriaceae</taxon>
        <taxon>Subtercola</taxon>
    </lineage>
</organism>
<sequence length="213" mass="21671">MTGWVVVVPVKGSTESKTRLAAAWTTEAGLTGEQRRELALAFALDAVTAIAAAADVREVIVVTGDAVAAVALAALGAHVVDDPGAGLNGAISAGIAAARLRHPDAMVAAMTADLPALTPADVDDVLRAAAGHPLAFVADEQGTGTTTITAAPGVEVIPRFGEQSAQAHADSGMFRLAVRPGSTVRQDVDTPEDLDRLRGGFGPHTSALLTLRR</sequence>
<dbReference type="InterPro" id="IPR029044">
    <property type="entry name" value="Nucleotide-diphossugar_trans"/>
</dbReference>
<name>A0ABS2L782_9MICO</name>
<keyword evidence="7" id="KW-1185">Reference proteome</keyword>
<dbReference type="PANTHER" id="PTHR40392:SF1">
    <property type="entry name" value="2-PHOSPHO-L-LACTATE GUANYLYLTRANSFERASE"/>
    <property type="match status" value="1"/>
</dbReference>
<dbReference type="HAMAP" id="MF_02114">
    <property type="entry name" value="CofC"/>
    <property type="match status" value="1"/>
</dbReference>
<gene>
    <name evidence="5" type="primary">fbiD</name>
    <name evidence="6" type="ORF">JOE66_002596</name>
</gene>
<reference evidence="6 7" key="1">
    <citation type="submission" date="2021-01" db="EMBL/GenBank/DDBJ databases">
        <title>Sequencing the genomes of 1000 actinobacteria strains.</title>
        <authorList>
            <person name="Klenk H.-P."/>
        </authorList>
    </citation>
    <scope>NUCLEOTIDE SEQUENCE [LARGE SCALE GENOMIC DNA]</scope>
    <source>
        <strain evidence="6 7">DSM 13057</strain>
    </source>
</reference>
<dbReference type="NCBIfam" id="TIGR03552">
    <property type="entry name" value="F420_cofC"/>
    <property type="match status" value="1"/>
</dbReference>
<keyword evidence="2 5" id="KW-0548">Nucleotidyltransferase</keyword>
<comment type="pathway">
    <text evidence="5">Cofactor biosynthesis; coenzyme F420 biosynthesis.</text>
</comment>
<comment type="catalytic activity">
    <reaction evidence="5">
        <text>phosphoenolpyruvate + GTP + H(+) = enolpyruvoyl-2-diphospho-5'-guanosine + diphosphate</text>
        <dbReference type="Rhea" id="RHEA:30519"/>
        <dbReference type="ChEBI" id="CHEBI:15378"/>
        <dbReference type="ChEBI" id="CHEBI:33019"/>
        <dbReference type="ChEBI" id="CHEBI:37565"/>
        <dbReference type="ChEBI" id="CHEBI:58702"/>
        <dbReference type="ChEBI" id="CHEBI:143701"/>
        <dbReference type="EC" id="2.7.7.105"/>
    </reaction>
</comment>
<dbReference type="Gene3D" id="3.90.550.10">
    <property type="entry name" value="Spore Coat Polysaccharide Biosynthesis Protein SpsA, Chain A"/>
    <property type="match status" value="1"/>
</dbReference>
<dbReference type="EC" id="2.7.7.105" evidence="5"/>
<evidence type="ECO:0000313" key="6">
    <source>
        <dbReference type="EMBL" id="MBM7472962.1"/>
    </source>
</evidence>
<protein>
    <recommendedName>
        <fullName evidence="5">Phosphoenolpyruvate guanylyltransferase</fullName>
        <shortName evidence="5">PEP guanylyltransferase</shortName>
        <ecNumber evidence="5">2.7.7.105</ecNumber>
    </recommendedName>
</protein>
<evidence type="ECO:0000256" key="1">
    <source>
        <dbReference type="ARBA" id="ARBA00022679"/>
    </source>
</evidence>
<evidence type="ECO:0000313" key="7">
    <source>
        <dbReference type="Proteomes" id="UP000776164"/>
    </source>
</evidence>